<dbReference type="InterPro" id="IPR021729">
    <property type="entry name" value="DUF3298"/>
</dbReference>
<evidence type="ECO:0000313" key="4">
    <source>
        <dbReference type="Proteomes" id="UP000290848"/>
    </source>
</evidence>
<comment type="caution">
    <text evidence="3">The sequence shown here is derived from an EMBL/GenBank/DDBJ whole genome shotgun (WGS) entry which is preliminary data.</text>
</comment>
<sequence>MNIYSMMMLRDSMKIFNSLIYPLSIVLALLSACNNTPQNKLKSSKSPGLDFDTVTYTLKTITKDDPECDTSREKNCRIVNIKYHVFDNHPVLNDSIRTMLLAIYPFERTDPSVKPSLEKQTEEFMNKYKEFKKEPYSQGRKYELISSTKVLEELGNLLTLQLDAYTYSGGAHGASFRRFINYDIKNKKVIFLNDILKNNYRDSLVNVAEVIFKKNEGLKPGQALSPNSYFFENNQFSLANSYVFTPAGIMFLYNEYEIKPYAAGRTELLVPYSEIKAMLKPGTIIEQFVK</sequence>
<organism evidence="3 4">
    <name type="scientific">Arcticibacter tournemirensis</name>
    <dbReference type="NCBI Taxonomy" id="699437"/>
    <lineage>
        <taxon>Bacteria</taxon>
        <taxon>Pseudomonadati</taxon>
        <taxon>Bacteroidota</taxon>
        <taxon>Sphingobacteriia</taxon>
        <taxon>Sphingobacteriales</taxon>
        <taxon>Sphingobacteriaceae</taxon>
        <taxon>Arcticibacter</taxon>
    </lineage>
</organism>
<evidence type="ECO:0000313" key="3">
    <source>
        <dbReference type="EMBL" id="RXF68690.1"/>
    </source>
</evidence>
<accession>A0A4Q0M6K6</accession>
<dbReference type="InterPro" id="IPR037126">
    <property type="entry name" value="PdaC/RsiV-like_sf"/>
</dbReference>
<dbReference type="Gene3D" id="3.90.640.20">
    <property type="entry name" value="Heat-shock cognate protein, ATPase"/>
    <property type="match status" value="1"/>
</dbReference>
<dbReference type="Pfam" id="PF13739">
    <property type="entry name" value="PdaC"/>
    <property type="match status" value="1"/>
</dbReference>
<name>A0A4Q0M6K6_9SPHI</name>
<dbReference type="Proteomes" id="UP000290848">
    <property type="component" value="Unassembled WGS sequence"/>
</dbReference>
<evidence type="ECO:0000259" key="1">
    <source>
        <dbReference type="Pfam" id="PF11738"/>
    </source>
</evidence>
<dbReference type="AlphaFoldDB" id="A0A4Q0M6K6"/>
<dbReference type="EMBL" id="RXOC01000010">
    <property type="protein sequence ID" value="RXF68690.1"/>
    <property type="molecule type" value="Genomic_DNA"/>
</dbReference>
<dbReference type="InterPro" id="IPR025303">
    <property type="entry name" value="PdaC"/>
</dbReference>
<gene>
    <name evidence="3" type="ORF">EKH83_15295</name>
</gene>
<evidence type="ECO:0000259" key="2">
    <source>
        <dbReference type="Pfam" id="PF13739"/>
    </source>
</evidence>
<dbReference type="RefSeq" id="WP_128770322.1">
    <property type="nucleotide sequence ID" value="NZ_RXOC01000010.1"/>
</dbReference>
<proteinExistence type="predicted"/>
<dbReference type="Gene3D" id="3.30.565.40">
    <property type="entry name" value="Fervidobacterium nodosum Rt17-B1 like"/>
    <property type="match status" value="1"/>
</dbReference>
<dbReference type="Pfam" id="PF11738">
    <property type="entry name" value="DUF3298"/>
    <property type="match status" value="1"/>
</dbReference>
<feature type="domain" description="DUF3298" evidence="1">
    <location>
        <begin position="193"/>
        <end position="273"/>
    </location>
</feature>
<reference evidence="3 4" key="1">
    <citation type="submission" date="2018-12" db="EMBL/GenBank/DDBJ databases">
        <title>The Draft Genome Sequence of the Soil Bacterium Pedobacter tournemirensis R1.</title>
        <authorList>
            <person name="He J."/>
        </authorList>
    </citation>
    <scope>NUCLEOTIDE SEQUENCE [LARGE SCALE GENOMIC DNA]</scope>
    <source>
        <strain evidence="3 4">R1</strain>
    </source>
</reference>
<feature type="domain" description="Deacetylase PdaC" evidence="2">
    <location>
        <begin position="73"/>
        <end position="174"/>
    </location>
</feature>
<protein>
    <submittedName>
        <fullName evidence="3">DUF3298 domain-containing protein</fullName>
    </submittedName>
</protein>